<dbReference type="RefSeq" id="WP_011992352.1">
    <property type="nucleotide sequence ID" value="NC_009715.2"/>
</dbReference>
<dbReference type="InterPro" id="IPR004626">
    <property type="entry name" value="RarD"/>
</dbReference>
<dbReference type="KEGG" id="ccv:CCV52592_0795"/>
<dbReference type="AlphaFoldDB" id="A7GYR7"/>
<keyword evidence="7 8" id="KW-0472">Membrane</keyword>
<dbReference type="Proteomes" id="UP000006380">
    <property type="component" value="Chromosome"/>
</dbReference>
<evidence type="ECO:0000256" key="5">
    <source>
        <dbReference type="ARBA" id="ARBA00022692"/>
    </source>
</evidence>
<comment type="subcellular location">
    <subcellularLocation>
        <location evidence="1">Cell membrane</location>
        <topology evidence="1">Multi-pass membrane protein</topology>
    </subcellularLocation>
</comment>
<feature type="transmembrane region" description="Helical" evidence="8">
    <location>
        <begin position="177"/>
        <end position="197"/>
    </location>
</feature>
<evidence type="ECO:0000256" key="8">
    <source>
        <dbReference type="SAM" id="Phobius"/>
    </source>
</evidence>
<evidence type="ECO:0000259" key="9">
    <source>
        <dbReference type="Pfam" id="PF00892"/>
    </source>
</evidence>
<evidence type="ECO:0000256" key="4">
    <source>
        <dbReference type="ARBA" id="ARBA00022475"/>
    </source>
</evidence>
<feature type="transmembrane region" description="Helical" evidence="8">
    <location>
        <begin position="263"/>
        <end position="287"/>
    </location>
</feature>
<feature type="domain" description="EamA" evidence="9">
    <location>
        <begin position="6"/>
        <end position="140"/>
    </location>
</feature>
<dbReference type="InterPro" id="IPR037185">
    <property type="entry name" value="EmrE-like"/>
</dbReference>
<evidence type="ECO:0000313" key="11">
    <source>
        <dbReference type="Proteomes" id="UP000006380"/>
    </source>
</evidence>
<feature type="transmembrane region" description="Helical" evidence="8">
    <location>
        <begin position="70"/>
        <end position="91"/>
    </location>
</feature>
<keyword evidence="6 8" id="KW-1133">Transmembrane helix</keyword>
<dbReference type="NCBIfam" id="TIGR00688">
    <property type="entry name" value="rarD"/>
    <property type="match status" value="1"/>
</dbReference>
<feature type="transmembrane region" description="Helical" evidence="8">
    <location>
        <begin position="37"/>
        <end position="58"/>
    </location>
</feature>
<comment type="similarity">
    <text evidence="2">Belongs to the EamA transporter family.</text>
</comment>
<keyword evidence="3" id="KW-0813">Transport</keyword>
<dbReference type="GO" id="GO:0005886">
    <property type="term" value="C:plasma membrane"/>
    <property type="evidence" value="ECO:0007669"/>
    <property type="project" value="UniProtKB-SubCell"/>
</dbReference>
<keyword evidence="4" id="KW-1003">Cell membrane</keyword>
<feature type="domain" description="EamA" evidence="9">
    <location>
        <begin position="151"/>
        <end position="280"/>
    </location>
</feature>
<keyword evidence="5 8" id="KW-0812">Transmembrane</keyword>
<reference evidence="10" key="1">
    <citation type="submission" date="2016-07" db="EMBL/GenBank/DDBJ databases">
        <title>Comparative genomics of the Campylobacter concisus group.</title>
        <authorList>
            <person name="Miller W.G."/>
            <person name="Yee E."/>
            <person name="Chapman M.H."/>
            <person name="Huynh S."/>
            <person name="Bono J.L."/>
            <person name="On S.L.W."/>
            <person name="StLeger J."/>
            <person name="Foster G."/>
            <person name="Parker C.T."/>
        </authorList>
    </citation>
    <scope>NUCLEOTIDE SEQUENCE</scope>
    <source>
        <strain evidence="10">525.92</strain>
    </source>
</reference>
<dbReference type="InterPro" id="IPR000620">
    <property type="entry name" value="EamA_dom"/>
</dbReference>
<accession>A7GYR7</accession>
<dbReference type="PANTHER" id="PTHR22911">
    <property type="entry name" value="ACYL-MALONYL CONDENSING ENZYME-RELATED"/>
    <property type="match status" value="1"/>
</dbReference>
<evidence type="ECO:0000256" key="3">
    <source>
        <dbReference type="ARBA" id="ARBA00022448"/>
    </source>
</evidence>
<dbReference type="SUPFAM" id="SSF103481">
    <property type="entry name" value="Multidrug resistance efflux transporter EmrE"/>
    <property type="match status" value="2"/>
</dbReference>
<dbReference type="HOGENOM" id="CLU_054508_1_0_7"/>
<name>A7GYR7_CAMC5</name>
<dbReference type="OrthoDB" id="369870at2"/>
<feature type="transmembrane region" description="Helical" evidence="8">
    <location>
        <begin position="240"/>
        <end position="257"/>
    </location>
</feature>
<feature type="transmembrane region" description="Helical" evidence="8">
    <location>
        <begin position="97"/>
        <end position="119"/>
    </location>
</feature>
<keyword evidence="11" id="KW-1185">Reference proteome</keyword>
<feature type="transmembrane region" description="Helical" evidence="8">
    <location>
        <begin position="126"/>
        <end position="144"/>
    </location>
</feature>
<evidence type="ECO:0000256" key="1">
    <source>
        <dbReference type="ARBA" id="ARBA00004651"/>
    </source>
</evidence>
<gene>
    <name evidence="10" type="primary">rarD3</name>
    <name evidence="10" type="ORF">CCV52592_0795</name>
</gene>
<organism evidence="10 11">
    <name type="scientific">Campylobacter curvus (strain 525.92)</name>
    <dbReference type="NCBI Taxonomy" id="360105"/>
    <lineage>
        <taxon>Bacteria</taxon>
        <taxon>Pseudomonadati</taxon>
        <taxon>Campylobacterota</taxon>
        <taxon>Epsilonproteobacteria</taxon>
        <taxon>Campylobacterales</taxon>
        <taxon>Campylobacteraceae</taxon>
        <taxon>Campylobacter</taxon>
    </lineage>
</organism>
<feature type="transmembrane region" description="Helical" evidence="8">
    <location>
        <begin position="7"/>
        <end position="25"/>
    </location>
</feature>
<dbReference type="Pfam" id="PF00892">
    <property type="entry name" value="EamA"/>
    <property type="match status" value="2"/>
</dbReference>
<dbReference type="EMBL" id="CP000767">
    <property type="protein sequence ID" value="EAT99952.1"/>
    <property type="molecule type" value="Genomic_DNA"/>
</dbReference>
<protein>
    <submittedName>
        <fullName evidence="10">Resistance permease RarD</fullName>
    </submittedName>
</protein>
<evidence type="ECO:0000256" key="7">
    <source>
        <dbReference type="ARBA" id="ARBA00023136"/>
    </source>
</evidence>
<sequence>MSEEKKGLIYGISAFTLWGFLVVFFKQFDGVNPYEIVAHRLIWSAVVLFFVLLWLKRLKKACKILLDLRVSFWLFASGFLLASSWCIFVYAVDASLVLQASLGNFISPLISILLGFVVLKEKISTGAKISIAIVFIAIMVQVFAIGSLPVLSILLALIVAAYGLIRKQVKVPALEGLFVENLLILPIGLVYIFYVVVSGQNHFLADLNGALLMLCGPVTIVPLLFFTAGATRINLSLMGYLQYINPTISMLLAIFVYGEKVEFYKLVSFCLIWLALGIMSLQGIYTYKRKTQ</sequence>
<evidence type="ECO:0000256" key="2">
    <source>
        <dbReference type="ARBA" id="ARBA00007362"/>
    </source>
</evidence>
<evidence type="ECO:0000256" key="6">
    <source>
        <dbReference type="ARBA" id="ARBA00022989"/>
    </source>
</evidence>
<feature type="transmembrane region" description="Helical" evidence="8">
    <location>
        <begin position="209"/>
        <end position="228"/>
    </location>
</feature>
<dbReference type="PANTHER" id="PTHR22911:SF137">
    <property type="entry name" value="SOLUTE CARRIER FAMILY 35 MEMBER G2-RELATED"/>
    <property type="match status" value="1"/>
</dbReference>
<evidence type="ECO:0000313" key="10">
    <source>
        <dbReference type="EMBL" id="EAT99952.1"/>
    </source>
</evidence>
<dbReference type="STRING" id="360105.CCV52592_0795"/>
<proteinExistence type="inferred from homology"/>
<feature type="transmembrane region" description="Helical" evidence="8">
    <location>
        <begin position="150"/>
        <end position="165"/>
    </location>
</feature>